<protein>
    <submittedName>
        <fullName evidence="8">C-type cytochrome</fullName>
    </submittedName>
</protein>
<gene>
    <name evidence="8" type="ORF">ACFQ2X_03275</name>
</gene>
<dbReference type="Proteomes" id="UP001597264">
    <property type="component" value="Unassembled WGS sequence"/>
</dbReference>
<keyword evidence="1 4" id="KW-0349">Heme</keyword>
<dbReference type="RefSeq" id="WP_230437655.1">
    <property type="nucleotide sequence ID" value="NZ_CP087715.1"/>
</dbReference>
<keyword evidence="6" id="KW-0732">Signal</keyword>
<dbReference type="Pfam" id="PF00034">
    <property type="entry name" value="Cytochrom_C"/>
    <property type="match status" value="1"/>
</dbReference>
<dbReference type="InterPro" id="IPR050597">
    <property type="entry name" value="Cytochrome_c_Oxidase_Subunit"/>
</dbReference>
<dbReference type="PANTHER" id="PTHR33751:SF11">
    <property type="entry name" value="BLL4483 PROTEIN"/>
    <property type="match status" value="1"/>
</dbReference>
<dbReference type="PROSITE" id="PS51007">
    <property type="entry name" value="CYTC"/>
    <property type="match status" value="2"/>
</dbReference>
<evidence type="ECO:0000256" key="6">
    <source>
        <dbReference type="SAM" id="SignalP"/>
    </source>
</evidence>
<evidence type="ECO:0000256" key="4">
    <source>
        <dbReference type="PROSITE-ProRule" id="PRU00433"/>
    </source>
</evidence>
<keyword evidence="3 4" id="KW-0408">Iron</keyword>
<dbReference type="SUPFAM" id="SSF46626">
    <property type="entry name" value="Cytochrome c"/>
    <property type="match status" value="2"/>
</dbReference>
<dbReference type="Gene3D" id="1.10.760.10">
    <property type="entry name" value="Cytochrome c-like domain"/>
    <property type="match status" value="2"/>
</dbReference>
<name>A0ABW3U443_9GAMM</name>
<keyword evidence="2 4" id="KW-0479">Metal-binding</keyword>
<feature type="domain" description="Cytochrome c" evidence="7">
    <location>
        <begin position="61"/>
        <end position="143"/>
    </location>
</feature>
<evidence type="ECO:0000256" key="2">
    <source>
        <dbReference type="ARBA" id="ARBA00022723"/>
    </source>
</evidence>
<feature type="domain" description="Cytochrome c" evidence="7">
    <location>
        <begin position="148"/>
        <end position="246"/>
    </location>
</feature>
<dbReference type="EMBL" id="JBHTLR010000004">
    <property type="protein sequence ID" value="MFD1215608.1"/>
    <property type="molecule type" value="Genomic_DNA"/>
</dbReference>
<evidence type="ECO:0000256" key="3">
    <source>
        <dbReference type="ARBA" id="ARBA00023004"/>
    </source>
</evidence>
<feature type="compositionally biased region" description="Low complexity" evidence="5">
    <location>
        <begin position="44"/>
        <end position="53"/>
    </location>
</feature>
<evidence type="ECO:0000313" key="9">
    <source>
        <dbReference type="Proteomes" id="UP001597264"/>
    </source>
</evidence>
<comment type="caution">
    <text evidence="8">The sequence shown here is derived from an EMBL/GenBank/DDBJ whole genome shotgun (WGS) entry which is preliminary data.</text>
</comment>
<evidence type="ECO:0000256" key="1">
    <source>
        <dbReference type="ARBA" id="ARBA00022617"/>
    </source>
</evidence>
<proteinExistence type="predicted"/>
<dbReference type="InterPro" id="IPR036909">
    <property type="entry name" value="Cyt_c-like_dom_sf"/>
</dbReference>
<feature type="signal peptide" evidence="6">
    <location>
        <begin position="1"/>
        <end position="28"/>
    </location>
</feature>
<dbReference type="InterPro" id="IPR009056">
    <property type="entry name" value="Cyt_c-like_dom"/>
</dbReference>
<evidence type="ECO:0000259" key="7">
    <source>
        <dbReference type="PROSITE" id="PS51007"/>
    </source>
</evidence>
<evidence type="ECO:0000256" key="5">
    <source>
        <dbReference type="SAM" id="MobiDB-lite"/>
    </source>
</evidence>
<dbReference type="PANTHER" id="PTHR33751">
    <property type="entry name" value="CBB3-TYPE CYTOCHROME C OXIDASE SUBUNIT FIXP"/>
    <property type="match status" value="1"/>
</dbReference>
<organism evidence="8 9">
    <name type="scientific">Microbulbifer celer</name>
    <dbReference type="NCBI Taxonomy" id="435905"/>
    <lineage>
        <taxon>Bacteria</taxon>
        <taxon>Pseudomonadati</taxon>
        <taxon>Pseudomonadota</taxon>
        <taxon>Gammaproteobacteria</taxon>
        <taxon>Cellvibrionales</taxon>
        <taxon>Microbulbiferaceae</taxon>
        <taxon>Microbulbifer</taxon>
    </lineage>
</organism>
<feature type="chain" id="PRO_5047030184" evidence="6">
    <location>
        <begin position="29"/>
        <end position="250"/>
    </location>
</feature>
<evidence type="ECO:0000313" key="8">
    <source>
        <dbReference type="EMBL" id="MFD1215608.1"/>
    </source>
</evidence>
<feature type="region of interest" description="Disordered" evidence="5">
    <location>
        <begin position="29"/>
        <end position="66"/>
    </location>
</feature>
<reference evidence="9" key="1">
    <citation type="journal article" date="2019" name="Int. J. Syst. Evol. Microbiol.">
        <title>The Global Catalogue of Microorganisms (GCM) 10K type strain sequencing project: providing services to taxonomists for standard genome sequencing and annotation.</title>
        <authorList>
            <consortium name="The Broad Institute Genomics Platform"/>
            <consortium name="The Broad Institute Genome Sequencing Center for Infectious Disease"/>
            <person name="Wu L."/>
            <person name="Ma J."/>
        </authorList>
    </citation>
    <scope>NUCLEOTIDE SEQUENCE [LARGE SCALE GENOMIC DNA]</scope>
    <source>
        <strain evidence="9">CCUG 54356</strain>
    </source>
</reference>
<sequence>MKIPPKIWVLPALLCGALLAAISGNAQNAEDNTAQDEGIKPRGEPFTPQQDTTPTPPEPVGDATRDIPGFPKEAEVCVECHDLQGEGRPGLGPRLAGLPVEYFREQVHGFQADKRKNTTMHVLSGEVTDPVLNRIAAYFSSRPLPPITPKLRGTQVVFRNPAEKLAYQGDWSREIPACVTCHGASGIGSGNIPPLAGQQEAYLSAQLQDWKSGKRTTDQDKVMTKITSQLSKEEIDALASYFSNIGQQGE</sequence>
<accession>A0ABW3U443</accession>
<keyword evidence="9" id="KW-1185">Reference proteome</keyword>